<reference evidence="1" key="1">
    <citation type="journal article" date="2015" name="Nature">
        <title>Complex archaea that bridge the gap between prokaryotes and eukaryotes.</title>
        <authorList>
            <person name="Spang A."/>
            <person name="Saw J.H."/>
            <person name="Jorgensen S.L."/>
            <person name="Zaremba-Niedzwiedzka K."/>
            <person name="Martijn J."/>
            <person name="Lind A.E."/>
            <person name="van Eijk R."/>
            <person name="Schleper C."/>
            <person name="Guy L."/>
            <person name="Ettema T.J."/>
        </authorList>
    </citation>
    <scope>NUCLEOTIDE SEQUENCE</scope>
</reference>
<sequence length="109" mass="12463">MADTKKEKLVELLLTFHPKNGVLGRHGCQNCGSHVHFEPRDPEEVELLADKILESLVIQEFSIELKQLKETLETAEKGIEKGHTDMIFLIRDNIYDGNRTVHVDLRGKD</sequence>
<organism evidence="1">
    <name type="scientific">marine sediment metagenome</name>
    <dbReference type="NCBI Taxonomy" id="412755"/>
    <lineage>
        <taxon>unclassified sequences</taxon>
        <taxon>metagenomes</taxon>
        <taxon>ecological metagenomes</taxon>
    </lineage>
</organism>
<protein>
    <submittedName>
        <fullName evidence="1">Uncharacterized protein</fullName>
    </submittedName>
</protein>
<dbReference type="AlphaFoldDB" id="A0A0F9SW99"/>
<proteinExistence type="predicted"/>
<accession>A0A0F9SW99</accession>
<name>A0A0F9SW99_9ZZZZ</name>
<evidence type="ECO:0000313" key="1">
    <source>
        <dbReference type="EMBL" id="KKN73185.1"/>
    </source>
</evidence>
<comment type="caution">
    <text evidence="1">The sequence shown here is derived from an EMBL/GenBank/DDBJ whole genome shotgun (WGS) entry which is preliminary data.</text>
</comment>
<dbReference type="EMBL" id="LAZR01000349">
    <property type="protein sequence ID" value="KKN73185.1"/>
    <property type="molecule type" value="Genomic_DNA"/>
</dbReference>
<gene>
    <name evidence="1" type="ORF">LCGC14_0403580</name>
</gene>